<proteinExistence type="predicted"/>
<sequence length="181" mass="21374">TGHTIILIGDKNGEFHEKLKYFKEQDNNTAGFPIFGEIYGYTDFMITSDGKRVPGFSLVLKHAIEWHNAMLKPFSYESFELFDLGRQSIEKMNKNYVHDDIIYYKKDDMNISIKTSEMFKYKYKDQDKETFLIKGEYLKDKTQVYCVSFEQGTDVDEVVYCLEEMYKDSRISLLFDKIVAF</sequence>
<organism evidence="1 2">
    <name type="scientific">Cetraspora pellucida</name>
    <dbReference type="NCBI Taxonomy" id="1433469"/>
    <lineage>
        <taxon>Eukaryota</taxon>
        <taxon>Fungi</taxon>
        <taxon>Fungi incertae sedis</taxon>
        <taxon>Mucoromycota</taxon>
        <taxon>Glomeromycotina</taxon>
        <taxon>Glomeromycetes</taxon>
        <taxon>Diversisporales</taxon>
        <taxon>Gigasporaceae</taxon>
        <taxon>Cetraspora</taxon>
    </lineage>
</organism>
<evidence type="ECO:0000313" key="2">
    <source>
        <dbReference type="Proteomes" id="UP000789366"/>
    </source>
</evidence>
<dbReference type="EMBL" id="CAJVPW010050125">
    <property type="protein sequence ID" value="CAG8764277.1"/>
    <property type="molecule type" value="Genomic_DNA"/>
</dbReference>
<evidence type="ECO:0000313" key="1">
    <source>
        <dbReference type="EMBL" id="CAG8764277.1"/>
    </source>
</evidence>
<protein>
    <submittedName>
        <fullName evidence="1">7899_t:CDS:1</fullName>
    </submittedName>
</protein>
<feature type="non-terminal residue" evidence="1">
    <location>
        <position position="1"/>
    </location>
</feature>
<feature type="non-terminal residue" evidence="1">
    <location>
        <position position="181"/>
    </location>
</feature>
<comment type="caution">
    <text evidence="1">The sequence shown here is derived from an EMBL/GenBank/DDBJ whole genome shotgun (WGS) entry which is preliminary data.</text>
</comment>
<gene>
    <name evidence="1" type="ORF">SPELUC_LOCUS15344</name>
</gene>
<accession>A0ACA9QSE8</accession>
<name>A0ACA9QSE8_9GLOM</name>
<keyword evidence="2" id="KW-1185">Reference proteome</keyword>
<dbReference type="Proteomes" id="UP000789366">
    <property type="component" value="Unassembled WGS sequence"/>
</dbReference>
<reference evidence="1" key="1">
    <citation type="submission" date="2021-06" db="EMBL/GenBank/DDBJ databases">
        <authorList>
            <person name="Kallberg Y."/>
            <person name="Tangrot J."/>
            <person name="Rosling A."/>
        </authorList>
    </citation>
    <scope>NUCLEOTIDE SEQUENCE</scope>
    <source>
        <strain evidence="1">28 12/20/2015</strain>
    </source>
</reference>